<dbReference type="GeneID" id="34453056"/>
<feature type="transmembrane region" description="Helical" evidence="2">
    <location>
        <begin position="52"/>
        <end position="69"/>
    </location>
</feature>
<dbReference type="Proteomes" id="UP000179179">
    <property type="component" value="Unassembled WGS sequence"/>
</dbReference>
<feature type="domain" description="DUF7598" evidence="3">
    <location>
        <begin position="1"/>
        <end position="110"/>
    </location>
</feature>
<feature type="region of interest" description="Disordered" evidence="1">
    <location>
        <begin position="155"/>
        <end position="193"/>
    </location>
</feature>
<dbReference type="Pfam" id="PF24535">
    <property type="entry name" value="DUF7598"/>
    <property type="match status" value="1"/>
</dbReference>
<keyword evidence="2" id="KW-0812">Transmembrane</keyword>
<protein>
    <recommendedName>
        <fullName evidence="3">DUF7598 domain-containing protein</fullName>
    </recommendedName>
</protein>
<accession>A0A1F7ZRH6</accession>
<dbReference type="RefSeq" id="XP_022385761.1">
    <property type="nucleotide sequence ID" value="XM_022536794.1"/>
</dbReference>
<dbReference type="EMBL" id="LYCR01000097">
    <property type="protein sequence ID" value="OGM42044.1"/>
    <property type="molecule type" value="Genomic_DNA"/>
</dbReference>
<comment type="caution">
    <text evidence="4">The sequence shown here is derived from an EMBL/GenBank/DDBJ whole genome shotgun (WGS) entry which is preliminary data.</text>
</comment>
<dbReference type="InterPro" id="IPR056019">
    <property type="entry name" value="DUF7598"/>
</dbReference>
<proteinExistence type="predicted"/>
<dbReference type="STRING" id="109264.A0A1F7ZRH6"/>
<name>A0A1F7ZRH6_9EURO</name>
<dbReference type="OrthoDB" id="5327148at2759"/>
<evidence type="ECO:0000259" key="3">
    <source>
        <dbReference type="Pfam" id="PF24535"/>
    </source>
</evidence>
<feature type="compositionally biased region" description="Polar residues" evidence="1">
    <location>
        <begin position="156"/>
        <end position="165"/>
    </location>
</feature>
<keyword evidence="2" id="KW-0472">Membrane</keyword>
<keyword evidence="5" id="KW-1185">Reference proteome</keyword>
<evidence type="ECO:0000256" key="2">
    <source>
        <dbReference type="SAM" id="Phobius"/>
    </source>
</evidence>
<feature type="transmembrane region" description="Helical" evidence="2">
    <location>
        <begin position="89"/>
        <end position="112"/>
    </location>
</feature>
<keyword evidence="2" id="KW-1133">Transmembrane helix</keyword>
<feature type="transmembrane region" description="Helical" evidence="2">
    <location>
        <begin position="12"/>
        <end position="31"/>
    </location>
</feature>
<evidence type="ECO:0000256" key="1">
    <source>
        <dbReference type="SAM" id="MobiDB-lite"/>
    </source>
</evidence>
<reference evidence="4 5" key="1">
    <citation type="journal article" date="2016" name="Genome Biol. Evol.">
        <title>Draft genome sequence of an aflatoxigenic Aspergillus species, A. bombycis.</title>
        <authorList>
            <person name="Moore G.G."/>
            <person name="Mack B.M."/>
            <person name="Beltz S.B."/>
            <person name="Gilbert M.K."/>
        </authorList>
    </citation>
    <scope>NUCLEOTIDE SEQUENCE [LARGE SCALE GENOMIC DNA]</scope>
    <source>
        <strain evidence="5">NRRL 26010</strain>
    </source>
</reference>
<sequence>MLVKISLLSSFFFFEAASHVTIAGVSIILIISELPFFRGYFDNNWPLLGQDSGFITLALAMLILGVSILGDLNTEATSQESLGTSFWQIVLSAGILAMIMSVINLVASFVFADHKSGVTARHVRVYGAVAPQKVVKRTDSQRSFQLCMKREDTLPKYNTESTPRRQSAMPRFPLKIKGPVNPDDAASSKYSRDSSGVAIPSLVHHPAMQSGHV</sequence>
<evidence type="ECO:0000313" key="5">
    <source>
        <dbReference type="Proteomes" id="UP000179179"/>
    </source>
</evidence>
<evidence type="ECO:0000313" key="4">
    <source>
        <dbReference type="EMBL" id="OGM42044.1"/>
    </source>
</evidence>
<organism evidence="4 5">
    <name type="scientific">Aspergillus bombycis</name>
    <dbReference type="NCBI Taxonomy" id="109264"/>
    <lineage>
        <taxon>Eukaryota</taxon>
        <taxon>Fungi</taxon>
        <taxon>Dikarya</taxon>
        <taxon>Ascomycota</taxon>
        <taxon>Pezizomycotina</taxon>
        <taxon>Eurotiomycetes</taxon>
        <taxon>Eurotiomycetidae</taxon>
        <taxon>Eurotiales</taxon>
        <taxon>Aspergillaceae</taxon>
        <taxon>Aspergillus</taxon>
    </lineage>
</organism>
<dbReference type="AlphaFoldDB" id="A0A1F7ZRH6"/>
<gene>
    <name evidence="4" type="ORF">ABOM_009666</name>
</gene>